<evidence type="ECO:0000259" key="6">
    <source>
        <dbReference type="PROSITE" id="PS50178"/>
    </source>
</evidence>
<keyword evidence="3" id="KW-0862">Zinc</keyword>
<dbReference type="Pfam" id="PF01363">
    <property type="entry name" value="FYVE"/>
    <property type="match status" value="1"/>
</dbReference>
<evidence type="ECO:0000313" key="7">
    <source>
        <dbReference type="EMBL" id="CCC96087.1"/>
    </source>
</evidence>
<keyword evidence="1" id="KW-0479">Metal-binding</keyword>
<dbReference type="FunFam" id="3.30.40.10:FF:000925">
    <property type="entry name" value="Zinc finger protein, putative"/>
    <property type="match status" value="1"/>
</dbReference>
<dbReference type="PANTHER" id="PTHR23164">
    <property type="entry name" value="EARLY ENDOSOME ANTIGEN 1"/>
    <property type="match status" value="1"/>
</dbReference>
<dbReference type="SUPFAM" id="SSF57903">
    <property type="entry name" value="FYVE/PHD zinc finger"/>
    <property type="match status" value="1"/>
</dbReference>
<organism evidence="7">
    <name type="scientific">Trypanosoma congolense (strain IL3000)</name>
    <dbReference type="NCBI Taxonomy" id="1068625"/>
    <lineage>
        <taxon>Eukaryota</taxon>
        <taxon>Discoba</taxon>
        <taxon>Euglenozoa</taxon>
        <taxon>Kinetoplastea</taxon>
        <taxon>Metakinetoplastina</taxon>
        <taxon>Trypanosomatida</taxon>
        <taxon>Trypanosomatidae</taxon>
        <taxon>Trypanosoma</taxon>
        <taxon>Nannomonas</taxon>
    </lineage>
</organism>
<dbReference type="PANTHER" id="PTHR23164:SF30">
    <property type="entry name" value="EARLY ENDOSOME ANTIGEN 1"/>
    <property type="match status" value="1"/>
</dbReference>
<dbReference type="Gene3D" id="3.30.40.10">
    <property type="entry name" value="Zinc/RING finger domain, C3HC4 (zinc finger)"/>
    <property type="match status" value="1"/>
</dbReference>
<gene>
    <name evidence="7" type="ORF">TCIL3000_11_15970</name>
</gene>
<dbReference type="PROSITE" id="PS50178">
    <property type="entry name" value="ZF_FYVE"/>
    <property type="match status" value="1"/>
</dbReference>
<protein>
    <submittedName>
        <fullName evidence="7">Uncharacterized protein TCIL3000_11_15970</fullName>
    </submittedName>
</protein>
<sequence length="547" mass="60871">MPNFREWDDGLEEPFTPADGAVSLDDVKEAALALLRKTQDARGKTPLQARVQQDGSGDGPAAAVGMSILNQLGELHGKYVQRSSGCEERDGAPKAGNESRNGLVGLCSAEWYAAHGINESKVDEALLNLSQADRARYEDHYMSIISCERGGGYGGPVDARCDAFSTMLLVEGVAEKSEGDTSGCDLQYKGDGKTMYFGNVVELTHGADEWELDNADGGSTLHVSGRGNIGAVCAPSFSLLDVESTPSVTDVASSAVGVLPAPRVVEDIEEYIRNEIRMKLLADAVAQDVRERAAKEIMSDFSVKVKEWDCEVRQYVKRQEEVQQEVVRLLDLMRRFHRGSVSEHVVDPFRTQMWERDEATTACFSCNRFFTFLVRRHHCRRCGLIYCHDCSSYLGTLPDKAGTLESSRRWVRLCKDCYETCCRHRRRVEAIPQAPPSRHERDACAPEGSSMSLLLHCENGRGTLADNMPPFYVILPEEMYSPNTAVISSWVRTLWNGPHRLCGMAEDHASSLFHGSAPRLRHFLHEAIGTVRRLGGYDVRDTWRLSW</sequence>
<feature type="domain" description="FYVE-type" evidence="6">
    <location>
        <begin position="357"/>
        <end position="419"/>
    </location>
</feature>
<dbReference type="InterPro" id="IPR013083">
    <property type="entry name" value="Znf_RING/FYVE/PHD"/>
</dbReference>
<accession>G0V364</accession>
<evidence type="ECO:0000256" key="2">
    <source>
        <dbReference type="ARBA" id="ARBA00022771"/>
    </source>
</evidence>
<evidence type="ECO:0000256" key="1">
    <source>
        <dbReference type="ARBA" id="ARBA00022723"/>
    </source>
</evidence>
<reference evidence="7" key="1">
    <citation type="journal article" date="2012" name="Proc. Natl. Acad. Sci. U.S.A.">
        <title>Antigenic diversity is generated by distinct evolutionary mechanisms in African trypanosome species.</title>
        <authorList>
            <person name="Jackson A.P."/>
            <person name="Berry A."/>
            <person name="Aslett M."/>
            <person name="Allison H.C."/>
            <person name="Burton P."/>
            <person name="Vavrova-Anderson J."/>
            <person name="Brown R."/>
            <person name="Browne H."/>
            <person name="Corton N."/>
            <person name="Hauser H."/>
            <person name="Gamble J."/>
            <person name="Gilderthorp R."/>
            <person name="Marcello L."/>
            <person name="McQuillan J."/>
            <person name="Otto T.D."/>
            <person name="Quail M.A."/>
            <person name="Sanders M.J."/>
            <person name="van Tonder A."/>
            <person name="Ginger M.L."/>
            <person name="Field M.C."/>
            <person name="Barry J.D."/>
            <person name="Hertz-Fowler C."/>
            <person name="Berriman M."/>
        </authorList>
    </citation>
    <scope>NUCLEOTIDE SEQUENCE</scope>
    <source>
        <strain evidence="7">IL3000</strain>
    </source>
</reference>
<keyword evidence="2 4" id="KW-0863">Zinc-finger</keyword>
<proteinExistence type="predicted"/>
<evidence type="ECO:0000256" key="3">
    <source>
        <dbReference type="ARBA" id="ARBA00022833"/>
    </source>
</evidence>
<dbReference type="InterPro" id="IPR017455">
    <property type="entry name" value="Znf_FYVE-rel"/>
</dbReference>
<name>G0V364_TRYCI</name>
<dbReference type="AlphaFoldDB" id="G0V364"/>
<dbReference type="InterPro" id="IPR011011">
    <property type="entry name" value="Znf_FYVE_PHD"/>
</dbReference>
<dbReference type="VEuPathDB" id="TriTrypDB:TcIL3000.11.15970"/>
<dbReference type="GO" id="GO:0008270">
    <property type="term" value="F:zinc ion binding"/>
    <property type="evidence" value="ECO:0007669"/>
    <property type="project" value="UniProtKB-KW"/>
</dbReference>
<dbReference type="SMART" id="SM00064">
    <property type="entry name" value="FYVE"/>
    <property type="match status" value="1"/>
</dbReference>
<dbReference type="EMBL" id="HE575324">
    <property type="protein sequence ID" value="CCC96087.1"/>
    <property type="molecule type" value="Genomic_DNA"/>
</dbReference>
<dbReference type="InterPro" id="IPR000306">
    <property type="entry name" value="Znf_FYVE"/>
</dbReference>
<evidence type="ECO:0000256" key="5">
    <source>
        <dbReference type="SAM" id="MobiDB-lite"/>
    </source>
</evidence>
<evidence type="ECO:0000256" key="4">
    <source>
        <dbReference type="PROSITE-ProRule" id="PRU00091"/>
    </source>
</evidence>
<feature type="region of interest" description="Disordered" evidence="5">
    <location>
        <begin position="42"/>
        <end position="63"/>
    </location>
</feature>